<evidence type="ECO:0000313" key="2">
    <source>
        <dbReference type="EMBL" id="MCQ4044989.1"/>
    </source>
</evidence>
<proteinExistence type="predicted"/>
<sequence length="63" mass="7030">MHATIGDRIRIMGRNVGLQEHSGEIIEVRGARGEPPYRVRFADGRESLIFPGPDCVIDRRAQG</sequence>
<dbReference type="InterPro" id="IPR015035">
    <property type="entry name" value="DUF1918"/>
</dbReference>
<dbReference type="SUPFAM" id="SSF50118">
    <property type="entry name" value="Cell growth inhibitor/plasmid maintenance toxic component"/>
    <property type="match status" value="1"/>
</dbReference>
<dbReference type="Proteomes" id="UP001206206">
    <property type="component" value="Unassembled WGS sequence"/>
</dbReference>
<reference evidence="2 3" key="1">
    <citation type="submission" date="2022-06" db="EMBL/GenBank/DDBJ databases">
        <title>Draft genome sequence of type strain Streptomyces rubrisoli DSM 42083.</title>
        <authorList>
            <person name="Duangmal K."/>
            <person name="Klaysubun C."/>
        </authorList>
    </citation>
    <scope>NUCLEOTIDE SEQUENCE [LARGE SCALE GENOMIC DNA]</scope>
    <source>
        <strain evidence="2 3">DSM 42083</strain>
    </source>
</reference>
<dbReference type="Gene3D" id="2.30.30.440">
    <property type="entry name" value="Domain of unknown function DUF1918"/>
    <property type="match status" value="1"/>
</dbReference>
<dbReference type="RefSeq" id="WP_255931117.1">
    <property type="nucleotide sequence ID" value="NZ_JANFNH010000035.1"/>
</dbReference>
<gene>
    <name evidence="2" type="ORF">NON19_23890</name>
</gene>
<feature type="domain" description="DUF1918" evidence="1">
    <location>
        <begin position="1"/>
        <end position="57"/>
    </location>
</feature>
<keyword evidence="3" id="KW-1185">Reference proteome</keyword>
<comment type="caution">
    <text evidence="2">The sequence shown here is derived from an EMBL/GenBank/DDBJ whole genome shotgun (WGS) entry which is preliminary data.</text>
</comment>
<protein>
    <submittedName>
        <fullName evidence="2">DUF1918 domain-containing protein</fullName>
    </submittedName>
</protein>
<name>A0ABT1PI06_9ACTN</name>
<evidence type="ECO:0000259" key="1">
    <source>
        <dbReference type="Pfam" id="PF08940"/>
    </source>
</evidence>
<dbReference type="EMBL" id="JANFNH010000035">
    <property type="protein sequence ID" value="MCQ4044989.1"/>
    <property type="molecule type" value="Genomic_DNA"/>
</dbReference>
<dbReference type="Pfam" id="PF08940">
    <property type="entry name" value="DUF1918"/>
    <property type="match status" value="1"/>
</dbReference>
<organism evidence="2 3">
    <name type="scientific">Streptantibioticus rubrisoli</name>
    <dbReference type="NCBI Taxonomy" id="1387313"/>
    <lineage>
        <taxon>Bacteria</taxon>
        <taxon>Bacillati</taxon>
        <taxon>Actinomycetota</taxon>
        <taxon>Actinomycetes</taxon>
        <taxon>Kitasatosporales</taxon>
        <taxon>Streptomycetaceae</taxon>
        <taxon>Streptantibioticus</taxon>
    </lineage>
</organism>
<accession>A0ABT1PI06</accession>
<evidence type="ECO:0000313" key="3">
    <source>
        <dbReference type="Proteomes" id="UP001206206"/>
    </source>
</evidence>